<proteinExistence type="predicted"/>
<evidence type="ECO:0000259" key="2">
    <source>
        <dbReference type="PROSITE" id="PS50883"/>
    </source>
</evidence>
<protein>
    <recommendedName>
        <fullName evidence="8">GGDEF-domain containing protein</fullName>
    </recommendedName>
</protein>
<accession>A0A2N5CWS3</accession>
<reference evidence="4 7" key="2">
    <citation type="submission" date="2018-01" db="EMBL/GenBank/DDBJ databases">
        <title>Complete genome sequence of Caulobacter flavus RHGG3.</title>
        <authorList>
            <person name="Yang E."/>
        </authorList>
    </citation>
    <scope>NUCLEOTIDE SEQUENCE [LARGE SCALE GENOMIC DNA]</scope>
    <source>
        <strain evidence="4 7">RHGG3</strain>
    </source>
</reference>
<dbReference type="SUPFAM" id="SSF141868">
    <property type="entry name" value="EAL domain-like"/>
    <property type="match status" value="1"/>
</dbReference>
<dbReference type="Gene3D" id="3.30.70.270">
    <property type="match status" value="1"/>
</dbReference>
<dbReference type="PROSITE" id="PS50883">
    <property type="entry name" value="EAL"/>
    <property type="match status" value="1"/>
</dbReference>
<feature type="transmembrane region" description="Helical" evidence="1">
    <location>
        <begin position="53"/>
        <end position="72"/>
    </location>
</feature>
<dbReference type="PANTHER" id="PTHR44757">
    <property type="entry name" value="DIGUANYLATE CYCLASE DGCP"/>
    <property type="match status" value="1"/>
</dbReference>
<dbReference type="AlphaFoldDB" id="A0A2N5CWS3"/>
<feature type="transmembrane region" description="Helical" evidence="1">
    <location>
        <begin position="168"/>
        <end position="190"/>
    </location>
</feature>
<evidence type="ECO:0000313" key="6">
    <source>
        <dbReference type="Proteomes" id="UP000234483"/>
    </source>
</evidence>
<dbReference type="PROSITE" id="PS50887">
    <property type="entry name" value="GGDEF"/>
    <property type="match status" value="1"/>
</dbReference>
<dbReference type="SUPFAM" id="SSF55073">
    <property type="entry name" value="Nucleotide cyclase"/>
    <property type="match status" value="1"/>
</dbReference>
<feature type="domain" description="GGDEF" evidence="3">
    <location>
        <begin position="251"/>
        <end position="384"/>
    </location>
</feature>
<evidence type="ECO:0008006" key="8">
    <source>
        <dbReference type="Google" id="ProtNLM"/>
    </source>
</evidence>
<dbReference type="KEGG" id="cfh:C1707_14690"/>
<dbReference type="InterPro" id="IPR035919">
    <property type="entry name" value="EAL_sf"/>
</dbReference>
<dbReference type="InterPro" id="IPR029787">
    <property type="entry name" value="Nucleotide_cyclase"/>
</dbReference>
<keyword evidence="1" id="KW-1133">Transmembrane helix</keyword>
<dbReference type="PANTHER" id="PTHR44757:SF2">
    <property type="entry name" value="BIOFILM ARCHITECTURE MAINTENANCE PROTEIN MBAA"/>
    <property type="match status" value="1"/>
</dbReference>
<dbReference type="CDD" id="cd01948">
    <property type="entry name" value="EAL"/>
    <property type="match status" value="1"/>
</dbReference>
<dbReference type="InterPro" id="IPR001633">
    <property type="entry name" value="EAL_dom"/>
</dbReference>
<dbReference type="OrthoDB" id="7167813at2"/>
<evidence type="ECO:0000313" key="7">
    <source>
        <dbReference type="Proteomes" id="UP000281192"/>
    </source>
</evidence>
<feature type="domain" description="EAL" evidence="2">
    <location>
        <begin position="393"/>
        <end position="643"/>
    </location>
</feature>
<dbReference type="CDD" id="cd01949">
    <property type="entry name" value="GGDEF"/>
    <property type="match status" value="1"/>
</dbReference>
<sequence>MFRLPWFRPDPPTPELLRAQVRAFSRQVPMMYALVLVNTIALSATHLHSSPALLTLGFPGLLGVISLARLMIWWRARKTVIDHAAARRLLRQTLVFAGVLGCGFTCWAFALFPYGDAFGKAHVVFYMAITAIGCVFCMMHMRAAALLLTAIVVGPITVFLLVSGNPVLSAIGFNMALVAVTMLVILLISYRDFSRLVESRRGLEERQAEIQSLSDDYLRLANLDVLTGLPNRRQFFARLQRVTDAAAVSGTRFAVGVIDLDGFKPVNDAYGHAIGDKVLVEAGDRLSRDHGQPLFVARLGGDEYGLIIEADLDAEALQRLGADLCAALREPYCFPGVTAQVSGSVGFAVYPRAAAAPELLYERADYALYHAKQNVRGAAVVFSADHETAIKASGLIEQALRHADMDAEFSLAFQPLVDIKSERTVGFEALARWTSPTLGVVSPGDFVPVAERSGLIARMSPVLLSWALKAATTWPDDVRLSFNLSARDIASPEQIARIVAIIEQSGVAPDRIDLEITETAVMRDFDQAARSLATLKALGVRIALDDFGAGYSSLSYVHRLPIDKLKIDGSFMRGLQAADKRRAIVKTILDLCRNLGLDCVVEGVEAPEQLALLQPLGCRVVQGFLFARPMPGEQVAGYLAAERDAPGEELRSAG</sequence>
<dbReference type="Proteomes" id="UP000234483">
    <property type="component" value="Unassembled WGS sequence"/>
</dbReference>
<reference evidence="5 6" key="1">
    <citation type="submission" date="2017-12" db="EMBL/GenBank/DDBJ databases">
        <title>The genome sequence of Caulobacter flavus CGMCC1 15093.</title>
        <authorList>
            <person name="Gao J."/>
            <person name="Mao X."/>
            <person name="Sun J."/>
        </authorList>
    </citation>
    <scope>NUCLEOTIDE SEQUENCE [LARGE SCALE GENOMIC DNA]</scope>
    <source>
        <strain evidence="5 6">CGMCC1 15093</strain>
    </source>
</reference>
<dbReference type="Gene3D" id="3.20.20.450">
    <property type="entry name" value="EAL domain"/>
    <property type="match status" value="1"/>
</dbReference>
<keyword evidence="1" id="KW-0472">Membrane</keyword>
<dbReference type="Pfam" id="PF00990">
    <property type="entry name" value="GGDEF"/>
    <property type="match status" value="1"/>
</dbReference>
<gene>
    <name evidence="4" type="ORF">C1707_14690</name>
    <name evidence="5" type="ORF">CFHF_05685</name>
</gene>
<feature type="transmembrane region" description="Helical" evidence="1">
    <location>
        <begin position="121"/>
        <end position="138"/>
    </location>
</feature>
<organism evidence="5 6">
    <name type="scientific">Caulobacter flavus</name>
    <dbReference type="NCBI Taxonomy" id="1679497"/>
    <lineage>
        <taxon>Bacteria</taxon>
        <taxon>Pseudomonadati</taxon>
        <taxon>Pseudomonadota</taxon>
        <taxon>Alphaproteobacteria</taxon>
        <taxon>Caulobacterales</taxon>
        <taxon>Caulobacteraceae</taxon>
        <taxon>Caulobacter</taxon>
    </lineage>
</organism>
<evidence type="ECO:0000313" key="5">
    <source>
        <dbReference type="EMBL" id="PLR18250.1"/>
    </source>
</evidence>
<dbReference type="EMBL" id="CP026100">
    <property type="protein sequence ID" value="AYV47407.1"/>
    <property type="molecule type" value="Genomic_DNA"/>
</dbReference>
<dbReference type="Proteomes" id="UP000281192">
    <property type="component" value="Chromosome"/>
</dbReference>
<evidence type="ECO:0000313" key="4">
    <source>
        <dbReference type="EMBL" id="AYV47407.1"/>
    </source>
</evidence>
<dbReference type="SMART" id="SM00052">
    <property type="entry name" value="EAL"/>
    <property type="match status" value="1"/>
</dbReference>
<dbReference type="InterPro" id="IPR052155">
    <property type="entry name" value="Biofilm_reg_signaling"/>
</dbReference>
<keyword evidence="1" id="KW-0812">Transmembrane</keyword>
<name>A0A2N5CWS3_9CAUL</name>
<feature type="transmembrane region" description="Helical" evidence="1">
    <location>
        <begin position="28"/>
        <end position="47"/>
    </location>
</feature>
<dbReference type="SMART" id="SM00267">
    <property type="entry name" value="GGDEF"/>
    <property type="match status" value="1"/>
</dbReference>
<evidence type="ECO:0000256" key="1">
    <source>
        <dbReference type="SAM" id="Phobius"/>
    </source>
</evidence>
<evidence type="ECO:0000259" key="3">
    <source>
        <dbReference type="PROSITE" id="PS50887"/>
    </source>
</evidence>
<keyword evidence="7" id="KW-1185">Reference proteome</keyword>
<dbReference type="NCBIfam" id="TIGR00254">
    <property type="entry name" value="GGDEF"/>
    <property type="match status" value="1"/>
</dbReference>
<dbReference type="RefSeq" id="WP_101712059.1">
    <property type="nucleotide sequence ID" value="NZ_CP026100.1"/>
</dbReference>
<feature type="transmembrane region" description="Helical" evidence="1">
    <location>
        <begin position="93"/>
        <end position="115"/>
    </location>
</feature>
<feature type="transmembrane region" description="Helical" evidence="1">
    <location>
        <begin position="145"/>
        <end position="162"/>
    </location>
</feature>
<dbReference type="Pfam" id="PF00563">
    <property type="entry name" value="EAL"/>
    <property type="match status" value="1"/>
</dbReference>
<dbReference type="InterPro" id="IPR000160">
    <property type="entry name" value="GGDEF_dom"/>
</dbReference>
<dbReference type="EMBL" id="PJRQ01000011">
    <property type="protein sequence ID" value="PLR18250.1"/>
    <property type="molecule type" value="Genomic_DNA"/>
</dbReference>
<dbReference type="InterPro" id="IPR043128">
    <property type="entry name" value="Rev_trsase/Diguanyl_cyclase"/>
</dbReference>